<reference evidence="1 2" key="1">
    <citation type="submission" date="2020-11" db="EMBL/GenBank/DDBJ databases">
        <title>Corynebacterium sp. ZJ-599.</title>
        <authorList>
            <person name="Zhou J."/>
        </authorList>
    </citation>
    <scope>NUCLEOTIDE SEQUENCE [LARGE SCALE GENOMIC DNA]</scope>
    <source>
        <strain evidence="1 2">ZJ-599</strain>
    </source>
</reference>
<dbReference type="RefSeq" id="WP_165008546.1">
    <property type="nucleotide sequence ID" value="NZ_CP064954.1"/>
</dbReference>
<name>A0A7T0KGH4_9CORY</name>
<protein>
    <submittedName>
        <fullName evidence="1">Uncharacterized protein</fullName>
    </submittedName>
</protein>
<accession>A0A7T0KGH4</accession>
<keyword evidence="2" id="KW-1185">Reference proteome</keyword>
<dbReference type="AlphaFoldDB" id="A0A7T0KGH4"/>
<organism evidence="1 2">
    <name type="scientific">Corynebacterium lizhenjunii</name>
    <dbReference type="NCBI Taxonomy" id="2709394"/>
    <lineage>
        <taxon>Bacteria</taxon>
        <taxon>Bacillati</taxon>
        <taxon>Actinomycetota</taxon>
        <taxon>Actinomycetes</taxon>
        <taxon>Mycobacteriales</taxon>
        <taxon>Corynebacteriaceae</taxon>
        <taxon>Corynebacterium</taxon>
    </lineage>
</organism>
<dbReference type="EMBL" id="CP064954">
    <property type="protein sequence ID" value="QPK79704.1"/>
    <property type="molecule type" value="Genomic_DNA"/>
</dbReference>
<dbReference type="KEGG" id="cliz:G7Y31_03085"/>
<sequence length="202" mass="22564">MPRIRNLTAISTLLLALGPTSGCIDLSGWDEMANLSSAGDTAISLSEDGTIVMHVIACKAPLQEINVSIRGDYPEAPRKKETVRLDSPQYGYIEVPLTYPTSNDPDVINTIMNEPDRPFWIEPYIYDDGTQKYPPHFPSISGVTLRGLRSHPPGTILHQTWDEHLTDEDFVNGKDPLLWNSTTSEEFKHIPSHHREPDCVAD</sequence>
<evidence type="ECO:0000313" key="1">
    <source>
        <dbReference type="EMBL" id="QPK79704.1"/>
    </source>
</evidence>
<evidence type="ECO:0000313" key="2">
    <source>
        <dbReference type="Proteomes" id="UP000594681"/>
    </source>
</evidence>
<proteinExistence type="predicted"/>
<gene>
    <name evidence="1" type="ORF">G7Y31_03085</name>
</gene>
<dbReference type="Proteomes" id="UP000594681">
    <property type="component" value="Chromosome"/>
</dbReference>